<dbReference type="AlphaFoldDB" id="A0A2M9ZCQ8"/>
<protein>
    <recommendedName>
        <fullName evidence="3">SH3 domain-containing protein</fullName>
    </recommendedName>
</protein>
<dbReference type="EMBL" id="NPDT01000002">
    <property type="protein sequence ID" value="PJZ66208.1"/>
    <property type="molecule type" value="Genomic_DNA"/>
</dbReference>
<accession>A0A2M9ZCQ8</accession>
<reference evidence="1 2" key="1">
    <citation type="submission" date="2017-07" db="EMBL/GenBank/DDBJ databases">
        <title>Leptospira spp. isolated from tropical soils.</title>
        <authorList>
            <person name="Thibeaux R."/>
            <person name="Iraola G."/>
            <person name="Ferres I."/>
            <person name="Bierque E."/>
            <person name="Girault D."/>
            <person name="Soupe-Gilbert M.-E."/>
            <person name="Picardeau M."/>
            <person name="Goarant C."/>
        </authorList>
    </citation>
    <scope>NUCLEOTIDE SEQUENCE [LARGE SCALE GENOMIC DNA]</scope>
    <source>
        <strain evidence="1 2">FH2-C-A2</strain>
    </source>
</reference>
<comment type="caution">
    <text evidence="1">The sequence shown here is derived from an EMBL/GenBank/DDBJ whole genome shotgun (WGS) entry which is preliminary data.</text>
</comment>
<proteinExistence type="predicted"/>
<evidence type="ECO:0000313" key="1">
    <source>
        <dbReference type="EMBL" id="PJZ66208.1"/>
    </source>
</evidence>
<evidence type="ECO:0008006" key="3">
    <source>
        <dbReference type="Google" id="ProtNLM"/>
    </source>
</evidence>
<evidence type="ECO:0000313" key="2">
    <source>
        <dbReference type="Proteomes" id="UP000231912"/>
    </source>
</evidence>
<dbReference type="Proteomes" id="UP000231912">
    <property type="component" value="Unassembled WGS sequence"/>
</dbReference>
<gene>
    <name evidence="1" type="ORF">CH371_07930</name>
</gene>
<name>A0A2M9ZCQ8_9LEPT</name>
<sequence length="398" mass="45587">MLFRGEVFSVPFKICIISLFPLAAVCGLGERGPSEKEIRKQEFSRITTYYSGQDGKGYETPDAKSPSISNFYKLQKLRIIESFTDPRKNLYGWVLVEDEFGKQSWVRSESLGAKLRANDGIGEIYSPSGPFDEGNSSASALPGENLGLMLELFTQKGEIYSFGPWEKNNYRQFSVSFKENLKYLSESKNVVLDLKKARRLGEKDDKRSGCWFGYWYNAKSELPTKEIRPGDIVYKGDIRPKLVEGELKSQVKDKAQTNRILRIAEELRPYSPIEEIKRKDDPISWKCEGEHCHIAEWKLPNKTYLFTTLEARTGSGSYSLFLIVSIEKGIEKVAFYHFDHGSETNALFFLRLSDMDGDGVPEVWLSDQNSHGETYITKFFLFEKDMLLPLGKRYWTGC</sequence>
<organism evidence="1 2">
    <name type="scientific">Leptospira wolffii</name>
    <dbReference type="NCBI Taxonomy" id="409998"/>
    <lineage>
        <taxon>Bacteria</taxon>
        <taxon>Pseudomonadati</taxon>
        <taxon>Spirochaetota</taxon>
        <taxon>Spirochaetia</taxon>
        <taxon>Leptospirales</taxon>
        <taxon>Leptospiraceae</taxon>
        <taxon>Leptospira</taxon>
    </lineage>
</organism>